<dbReference type="OrthoDB" id="8112769at2"/>
<comment type="caution">
    <text evidence="2">The sequence shown here is derived from an EMBL/GenBank/DDBJ whole genome shotgun (WGS) entry which is preliminary data.</text>
</comment>
<evidence type="ECO:0000313" key="2">
    <source>
        <dbReference type="EMBL" id="RKR03924.1"/>
    </source>
</evidence>
<sequence length="189" mass="20807">MKLILTTTAAFALLTGAGLADDRGMEFRLGVTAHDLADHVEDGPNITLDLLFASPDFLDAIWSPRPYLYGSFNTNGLTNFGGTGLAWDFEVAENLNFEFRTGLTYNDGVEDIDPNSPPGDPTRIRLATTRSLMGNEILFHNAIGLDYDLNERWSIGAYYEHISHGQILASGRNQALDNAGIRFGYRFGN</sequence>
<organism evidence="2 3">
    <name type="scientific">Maricaulis maris</name>
    <dbReference type="NCBI Taxonomy" id="74318"/>
    <lineage>
        <taxon>Bacteria</taxon>
        <taxon>Pseudomonadati</taxon>
        <taxon>Pseudomonadota</taxon>
        <taxon>Alphaproteobacteria</taxon>
        <taxon>Maricaulales</taxon>
        <taxon>Maricaulaceae</taxon>
        <taxon>Maricaulis</taxon>
    </lineage>
</organism>
<reference evidence="2 3" key="1">
    <citation type="submission" date="2018-10" db="EMBL/GenBank/DDBJ databases">
        <title>Genomic Encyclopedia of Type Strains, Phase IV (KMG-IV): sequencing the most valuable type-strain genomes for metagenomic binning, comparative biology and taxonomic classification.</title>
        <authorList>
            <person name="Goeker M."/>
        </authorList>
    </citation>
    <scope>NUCLEOTIDE SEQUENCE [LARGE SCALE GENOMIC DNA]</scope>
    <source>
        <strain evidence="2 3">DSM 4734</strain>
    </source>
</reference>
<protein>
    <submittedName>
        <fullName evidence="2">Lipid A 3-O-deacylase</fullName>
    </submittedName>
</protein>
<name>A0A495DLY0_9PROT</name>
<dbReference type="RefSeq" id="WP_121209798.1">
    <property type="nucleotide sequence ID" value="NZ_RBIM01000001.1"/>
</dbReference>
<feature type="chain" id="PRO_5019771590" evidence="1">
    <location>
        <begin position="21"/>
        <end position="189"/>
    </location>
</feature>
<keyword evidence="1" id="KW-0732">Signal</keyword>
<gene>
    <name evidence="2" type="ORF">C7435_0367</name>
</gene>
<dbReference type="Gene3D" id="2.40.160.20">
    <property type="match status" value="1"/>
</dbReference>
<evidence type="ECO:0000256" key="1">
    <source>
        <dbReference type="SAM" id="SignalP"/>
    </source>
</evidence>
<accession>A0A495DLY0</accession>
<proteinExistence type="predicted"/>
<feature type="signal peptide" evidence="1">
    <location>
        <begin position="1"/>
        <end position="20"/>
    </location>
</feature>
<dbReference type="Proteomes" id="UP000273675">
    <property type="component" value="Unassembled WGS sequence"/>
</dbReference>
<dbReference type="EMBL" id="RBIM01000001">
    <property type="protein sequence ID" value="RKR03924.1"/>
    <property type="molecule type" value="Genomic_DNA"/>
</dbReference>
<dbReference type="AlphaFoldDB" id="A0A495DLY0"/>
<dbReference type="InterPro" id="IPR018550">
    <property type="entry name" value="Lipid-A_deacylase-rel"/>
</dbReference>
<evidence type="ECO:0000313" key="3">
    <source>
        <dbReference type="Proteomes" id="UP000273675"/>
    </source>
</evidence>
<dbReference type="Pfam" id="PF09411">
    <property type="entry name" value="PagL"/>
    <property type="match status" value="1"/>
</dbReference>